<dbReference type="InterPro" id="IPR000086">
    <property type="entry name" value="NUDIX_hydrolase_dom"/>
</dbReference>
<dbReference type="PROSITE" id="PS00893">
    <property type="entry name" value="NUDIX_BOX"/>
    <property type="match status" value="1"/>
</dbReference>
<keyword evidence="7" id="KW-1185">Reference proteome</keyword>
<dbReference type="Proteomes" id="UP000037397">
    <property type="component" value="Unassembled WGS sequence"/>
</dbReference>
<dbReference type="SUPFAM" id="SSF55811">
    <property type="entry name" value="Nudix"/>
    <property type="match status" value="1"/>
</dbReference>
<accession>A0A0L6CLH6</accession>
<evidence type="ECO:0000256" key="3">
    <source>
        <dbReference type="ARBA" id="ARBA00022801"/>
    </source>
</evidence>
<dbReference type="InterPro" id="IPR015797">
    <property type="entry name" value="NUDIX_hydrolase-like_dom_sf"/>
</dbReference>
<dbReference type="InterPro" id="IPR020476">
    <property type="entry name" value="Nudix_hydrolase"/>
</dbReference>
<dbReference type="AlphaFoldDB" id="A0A0L6CLH6"/>
<feature type="domain" description="Nudix hydrolase" evidence="5">
    <location>
        <begin position="1"/>
        <end position="130"/>
    </location>
</feature>
<name>A0A0L6CLH6_9MICO</name>
<dbReference type="EMBL" id="LAIR01000002">
    <property type="protein sequence ID" value="KNX38656.1"/>
    <property type="molecule type" value="Genomic_DNA"/>
</dbReference>
<dbReference type="STRING" id="1631356.VV01_18315"/>
<dbReference type="PANTHER" id="PTHR43046">
    <property type="entry name" value="GDP-MANNOSE MANNOSYL HYDROLASE"/>
    <property type="match status" value="1"/>
</dbReference>
<dbReference type="InterPro" id="IPR020084">
    <property type="entry name" value="NUDIX_hydrolase_CS"/>
</dbReference>
<keyword evidence="3 4" id="KW-0378">Hydrolase</keyword>
<evidence type="ECO:0000256" key="4">
    <source>
        <dbReference type="RuleBase" id="RU003476"/>
    </source>
</evidence>
<evidence type="ECO:0000313" key="6">
    <source>
        <dbReference type="EMBL" id="KNX38656.1"/>
    </source>
</evidence>
<dbReference type="Pfam" id="PF00293">
    <property type="entry name" value="NUDIX"/>
    <property type="match status" value="1"/>
</dbReference>
<dbReference type="PATRIC" id="fig|1631356.3.peg.3651"/>
<dbReference type="PRINTS" id="PR00502">
    <property type="entry name" value="NUDIXFAMILY"/>
</dbReference>
<comment type="similarity">
    <text evidence="2 4">Belongs to the Nudix hydrolase family.</text>
</comment>
<dbReference type="OrthoDB" id="9801098at2"/>
<evidence type="ECO:0000259" key="5">
    <source>
        <dbReference type="PROSITE" id="PS51462"/>
    </source>
</evidence>
<dbReference type="RefSeq" id="WP_050671143.1">
    <property type="nucleotide sequence ID" value="NZ_LAIR01000002.1"/>
</dbReference>
<dbReference type="GO" id="GO:0016787">
    <property type="term" value="F:hydrolase activity"/>
    <property type="evidence" value="ECO:0007669"/>
    <property type="project" value="UniProtKB-KW"/>
</dbReference>
<reference evidence="7" key="1">
    <citation type="submission" date="2015-03" db="EMBL/GenBank/DDBJ databases">
        <title>Luteipulveratus halotolerans sp. nov., a novel actinobacterium (Dermacoccaceae) from Sarawak, Malaysia.</title>
        <authorList>
            <person name="Juboi H."/>
            <person name="Basik A."/>
            <person name="Shamsul S.S."/>
            <person name="Arnold P."/>
            <person name="Schmitt E.K."/>
            <person name="Sanglier J.-J."/>
            <person name="Yeo T."/>
        </authorList>
    </citation>
    <scope>NUCLEOTIDE SEQUENCE [LARGE SCALE GENOMIC DNA]</scope>
    <source>
        <strain evidence="7">C296001</strain>
    </source>
</reference>
<evidence type="ECO:0000313" key="7">
    <source>
        <dbReference type="Proteomes" id="UP000037397"/>
    </source>
</evidence>
<evidence type="ECO:0000256" key="2">
    <source>
        <dbReference type="ARBA" id="ARBA00005582"/>
    </source>
</evidence>
<dbReference type="Gene3D" id="3.90.79.10">
    <property type="entry name" value="Nucleoside Triphosphate Pyrophosphohydrolase"/>
    <property type="match status" value="1"/>
</dbReference>
<protein>
    <submittedName>
        <fullName evidence="6">NUDIX hydrolase</fullName>
    </submittedName>
</protein>
<gene>
    <name evidence="6" type="ORF">VV01_18315</name>
</gene>
<dbReference type="PROSITE" id="PS51462">
    <property type="entry name" value="NUDIX"/>
    <property type="match status" value="1"/>
</dbReference>
<evidence type="ECO:0000256" key="1">
    <source>
        <dbReference type="ARBA" id="ARBA00001946"/>
    </source>
</evidence>
<dbReference type="PANTHER" id="PTHR43046:SF2">
    <property type="entry name" value="8-OXO-DGTP DIPHOSPHATASE-RELATED"/>
    <property type="match status" value="1"/>
</dbReference>
<organism evidence="6 7">
    <name type="scientific">Luteipulveratus halotolerans</name>
    <dbReference type="NCBI Taxonomy" id="1631356"/>
    <lineage>
        <taxon>Bacteria</taxon>
        <taxon>Bacillati</taxon>
        <taxon>Actinomycetota</taxon>
        <taxon>Actinomycetes</taxon>
        <taxon>Micrococcales</taxon>
        <taxon>Dermacoccaceae</taxon>
        <taxon>Luteipulveratus</taxon>
    </lineage>
</organism>
<comment type="caution">
    <text evidence="6">The sequence shown here is derived from an EMBL/GenBank/DDBJ whole genome shotgun (WGS) entry which is preliminary data.</text>
</comment>
<proteinExistence type="inferred from homology"/>
<dbReference type="CDD" id="cd04690">
    <property type="entry name" value="NUDIX_Hydrolase"/>
    <property type="match status" value="1"/>
</dbReference>
<sequence length="131" mass="13568">MTTFTVAAVCFLDADQRLLTVRKQGTHMFMLPGGKLEPGESAAAAAVREIGEEVGIVLTEADLEPVGVWVADAANEPGATIHSTVFRAPLTGTPAAAGEIAELRWVQLPVTDTTGLAPLLSAHVLPALTPA</sequence>
<comment type="cofactor">
    <cofactor evidence="1">
        <name>Mg(2+)</name>
        <dbReference type="ChEBI" id="CHEBI:18420"/>
    </cofactor>
</comment>